<evidence type="ECO:0000256" key="4">
    <source>
        <dbReference type="RuleBase" id="RU362118"/>
    </source>
</evidence>
<comment type="similarity">
    <text evidence="4">Belongs to the trans-sulfuration enzymes family.</text>
</comment>
<dbReference type="GO" id="GO:0004123">
    <property type="term" value="F:cystathionine gamma-lyase activity"/>
    <property type="evidence" value="ECO:0007669"/>
    <property type="project" value="TreeGrafter"/>
</dbReference>
<dbReference type="PIRSF" id="PIRSF001434">
    <property type="entry name" value="CGS"/>
    <property type="match status" value="1"/>
</dbReference>
<evidence type="ECO:0000256" key="1">
    <source>
        <dbReference type="ARBA" id="ARBA00001933"/>
    </source>
</evidence>
<evidence type="ECO:0000256" key="2">
    <source>
        <dbReference type="ARBA" id="ARBA00022898"/>
    </source>
</evidence>
<dbReference type="PANTHER" id="PTHR11808">
    <property type="entry name" value="TRANS-SULFURATION ENZYME FAMILY MEMBER"/>
    <property type="match status" value="1"/>
</dbReference>
<evidence type="ECO:0000256" key="3">
    <source>
        <dbReference type="PIRSR" id="PIRSR001434-2"/>
    </source>
</evidence>
<dbReference type="Gene3D" id="3.90.1150.10">
    <property type="entry name" value="Aspartate Aminotransferase, domain 1"/>
    <property type="match status" value="1"/>
</dbReference>
<dbReference type="GO" id="GO:0005737">
    <property type="term" value="C:cytoplasm"/>
    <property type="evidence" value="ECO:0007669"/>
    <property type="project" value="TreeGrafter"/>
</dbReference>
<reference evidence="6 7" key="1">
    <citation type="journal article" date="2019" name="Nat. Microbiol.">
        <title>Mediterranean grassland soil C-N compound turnover is dependent on rainfall and depth, and is mediated by genomically divergent microorganisms.</title>
        <authorList>
            <person name="Diamond S."/>
            <person name="Andeer P.F."/>
            <person name="Li Z."/>
            <person name="Crits-Christoph A."/>
            <person name="Burstein D."/>
            <person name="Anantharaman K."/>
            <person name="Lane K.R."/>
            <person name="Thomas B.C."/>
            <person name="Pan C."/>
            <person name="Northen T.R."/>
            <person name="Banfield J.F."/>
        </authorList>
    </citation>
    <scope>NUCLEOTIDE SEQUENCE [LARGE SCALE GENOMIC DNA]</scope>
    <source>
        <strain evidence="6">WS_2</strain>
    </source>
</reference>
<evidence type="ECO:0000313" key="6">
    <source>
        <dbReference type="EMBL" id="TMQ58367.1"/>
    </source>
</evidence>
<comment type="cofactor">
    <cofactor evidence="1 4">
        <name>pyridoxal 5'-phosphate</name>
        <dbReference type="ChEBI" id="CHEBI:597326"/>
    </cofactor>
</comment>
<gene>
    <name evidence="6" type="ORF">E6K72_02665</name>
</gene>
<dbReference type="GO" id="GO:0019343">
    <property type="term" value="P:cysteine biosynthetic process via cystathionine"/>
    <property type="evidence" value="ECO:0007669"/>
    <property type="project" value="TreeGrafter"/>
</dbReference>
<dbReference type="Gene3D" id="3.40.640.10">
    <property type="entry name" value="Type I PLP-dependent aspartate aminotransferase-like (Major domain)"/>
    <property type="match status" value="1"/>
</dbReference>
<comment type="caution">
    <text evidence="6">The sequence shown here is derived from an EMBL/GenBank/DDBJ whole genome shotgun (WGS) entry which is preliminary data.</text>
</comment>
<dbReference type="InterPro" id="IPR015421">
    <property type="entry name" value="PyrdxlP-dep_Trfase_major"/>
</dbReference>
<dbReference type="FunFam" id="3.40.640.10:FF:000046">
    <property type="entry name" value="Cystathionine gamma-lyase"/>
    <property type="match status" value="1"/>
</dbReference>
<dbReference type="InterPro" id="IPR015424">
    <property type="entry name" value="PyrdxlP-dep_Trfase"/>
</dbReference>
<dbReference type="Pfam" id="PF01053">
    <property type="entry name" value="Cys_Met_Meta_PP"/>
    <property type="match status" value="1"/>
</dbReference>
<dbReference type="GO" id="GO:0008483">
    <property type="term" value="F:transaminase activity"/>
    <property type="evidence" value="ECO:0007669"/>
    <property type="project" value="UniProtKB-KW"/>
</dbReference>
<feature type="modified residue" description="N6-(pyridoxal phosphate)lysine" evidence="3">
    <location>
        <position position="222"/>
    </location>
</feature>
<evidence type="ECO:0000313" key="7">
    <source>
        <dbReference type="Proteomes" id="UP000317716"/>
    </source>
</evidence>
<dbReference type="PANTHER" id="PTHR11808:SF85">
    <property type="entry name" value="CYSTATHIONINE GAMMA-LYASE-RELATED"/>
    <property type="match status" value="1"/>
</dbReference>
<dbReference type="CDD" id="cd00614">
    <property type="entry name" value="CGS_like"/>
    <property type="match status" value="1"/>
</dbReference>
<keyword evidence="2 3" id="KW-0663">Pyridoxal phosphate</keyword>
<accession>A0A538T416</accession>
<dbReference type="GO" id="GO:0019346">
    <property type="term" value="P:transsulfuration"/>
    <property type="evidence" value="ECO:0007669"/>
    <property type="project" value="InterPro"/>
</dbReference>
<dbReference type="InterPro" id="IPR015422">
    <property type="entry name" value="PyrdxlP-dep_Trfase_small"/>
</dbReference>
<organism evidence="6 7">
    <name type="scientific">Eiseniibacteriota bacterium</name>
    <dbReference type="NCBI Taxonomy" id="2212470"/>
    <lineage>
        <taxon>Bacteria</taxon>
        <taxon>Candidatus Eiseniibacteriota</taxon>
    </lineage>
</organism>
<feature type="region of interest" description="Disordered" evidence="5">
    <location>
        <begin position="1"/>
        <end position="44"/>
    </location>
</feature>
<name>A0A538T416_UNCEI</name>
<dbReference type="GO" id="GO:0030170">
    <property type="term" value="F:pyridoxal phosphate binding"/>
    <property type="evidence" value="ECO:0007669"/>
    <property type="project" value="InterPro"/>
</dbReference>
<dbReference type="EMBL" id="VBOS01000081">
    <property type="protein sequence ID" value="TMQ58367.1"/>
    <property type="molecule type" value="Genomic_DNA"/>
</dbReference>
<dbReference type="SUPFAM" id="SSF53383">
    <property type="entry name" value="PLP-dependent transferases"/>
    <property type="match status" value="1"/>
</dbReference>
<protein>
    <submittedName>
        <fullName evidence="6">Aminotransferase class I/II-fold pyridoxal phosphate-dependent enzyme</fullName>
    </submittedName>
</protein>
<dbReference type="InterPro" id="IPR000277">
    <property type="entry name" value="Cys/Met-Metab_PyrdxlP-dep_enz"/>
</dbReference>
<evidence type="ECO:0000256" key="5">
    <source>
        <dbReference type="SAM" id="MobiDB-lite"/>
    </source>
</evidence>
<keyword evidence="6" id="KW-0808">Transferase</keyword>
<feature type="compositionally biased region" description="Basic and acidic residues" evidence="5">
    <location>
        <begin position="1"/>
        <end position="10"/>
    </location>
</feature>
<dbReference type="Proteomes" id="UP000317716">
    <property type="component" value="Unassembled WGS sequence"/>
</dbReference>
<dbReference type="AlphaFoldDB" id="A0A538T416"/>
<proteinExistence type="inferred from homology"/>
<keyword evidence="6" id="KW-0032">Aminotransferase</keyword>
<sequence length="412" mass="43592">MTERRGDRNARSGRRPGPERAGPTTRAVHGAAPAPGGAMSTPIQHSSTFAFPSLEAMDAAQALGPAGAYYQRIGHPTLRACEERLAALEEAEMGLLFPSGMAAISSAFLAHVQSGEHIVALHQTYGGTRALLEWGAERLGWTFDLVDAREPGTWERAFRANTRIFHVESPTNPTLCLVDLAHAASLAHRHRVLLTVDNTVASPLGQHPLAHGADLVMHSATKSIGGHGDLLAGAVLGAATRLEAVWRVRTVFGPVPDPGVAWQIERSLKTLPLRIAQANANALDLASRLATHPGVARVFYPGLPEHPGHEIALRQMRHGFGPLLAVEPRGGAGAAVAVVDALRVVRHAPSLGGVESLASLPARTSHIQLGEDGRRRAGIPEGLVRLSIGIEDVADLWADLDRALKLAAAVTV</sequence>